<evidence type="ECO:0000256" key="1">
    <source>
        <dbReference type="ARBA" id="ARBA00001961"/>
    </source>
</evidence>
<dbReference type="SMART" id="SM00702">
    <property type="entry name" value="P4Hc"/>
    <property type="match status" value="1"/>
</dbReference>
<evidence type="ECO:0000313" key="8">
    <source>
        <dbReference type="EMBL" id="QHU26671.1"/>
    </source>
</evidence>
<dbReference type="Gene3D" id="2.60.120.620">
    <property type="entry name" value="q2cbj1_9rhob like domain"/>
    <property type="match status" value="1"/>
</dbReference>
<sequence>MNNTSELTAPKTKRAYNKKNKNIEQSINNDIQVVDSSSNPTVPKKKRVYNKKNKIVEESIHNDSPIVDASSNSIIYSNNNIPLQNSDEQLSDNSGNLIIDNFIYLEDNNLPDVTCNDIIDMFIKSDKKTPGTTASGVLSEVKNTNDLYISDLVEFKEIDKILYNKLHVAIKNYLGKIKNYLNSVKISEKITYFETVTDFGYQIQEYIKNEGKYIWHSDSLDLDGIKKNNQYRMLAFIWYLNDVDEGGETEFIHGKVTPKRGSLLIFPCSWTYMHKGNIPVSNNKYIITGWVGYRL</sequence>
<reference evidence="8" key="1">
    <citation type="journal article" date="2020" name="Nature">
        <title>Giant virus diversity and host interactions through global metagenomics.</title>
        <authorList>
            <person name="Schulz F."/>
            <person name="Roux S."/>
            <person name="Paez-Espino D."/>
            <person name="Jungbluth S."/>
            <person name="Walsh D.A."/>
            <person name="Denef V.J."/>
            <person name="McMahon K.D."/>
            <person name="Konstantinidis K.T."/>
            <person name="Eloe-Fadrosh E.A."/>
            <person name="Kyrpides N.C."/>
            <person name="Woyke T."/>
        </authorList>
    </citation>
    <scope>NUCLEOTIDE SEQUENCE</scope>
    <source>
        <strain evidence="8">GVMAG-M-3300027759-42</strain>
    </source>
</reference>
<keyword evidence="2" id="KW-0479">Metal-binding</keyword>
<dbReference type="GO" id="GO:0051213">
    <property type="term" value="F:dioxygenase activity"/>
    <property type="evidence" value="ECO:0007669"/>
    <property type="project" value="UniProtKB-KW"/>
</dbReference>
<accession>A0A6C0LAG7</accession>
<feature type="domain" description="Fe2OG dioxygenase" evidence="7">
    <location>
        <begin position="195"/>
        <end position="293"/>
    </location>
</feature>
<evidence type="ECO:0000256" key="3">
    <source>
        <dbReference type="ARBA" id="ARBA00022964"/>
    </source>
</evidence>
<keyword evidence="4" id="KW-0560">Oxidoreductase</keyword>
<organism evidence="8">
    <name type="scientific">viral metagenome</name>
    <dbReference type="NCBI Taxonomy" id="1070528"/>
    <lineage>
        <taxon>unclassified sequences</taxon>
        <taxon>metagenomes</taxon>
        <taxon>organismal metagenomes</taxon>
    </lineage>
</organism>
<dbReference type="PROSITE" id="PS51471">
    <property type="entry name" value="FE2OG_OXY"/>
    <property type="match status" value="1"/>
</dbReference>
<name>A0A6C0LAG7_9ZZZZ</name>
<evidence type="ECO:0000256" key="4">
    <source>
        <dbReference type="ARBA" id="ARBA00023002"/>
    </source>
</evidence>
<comment type="cofactor">
    <cofactor evidence="1">
        <name>L-ascorbate</name>
        <dbReference type="ChEBI" id="CHEBI:38290"/>
    </cofactor>
</comment>
<dbReference type="InterPro" id="IPR045054">
    <property type="entry name" value="P4HA-like"/>
</dbReference>
<evidence type="ECO:0000256" key="2">
    <source>
        <dbReference type="ARBA" id="ARBA00022723"/>
    </source>
</evidence>
<protein>
    <recommendedName>
        <fullName evidence="7">Fe2OG dioxygenase domain-containing protein</fullName>
    </recommendedName>
</protein>
<dbReference type="GO" id="GO:0031418">
    <property type="term" value="F:L-ascorbic acid binding"/>
    <property type="evidence" value="ECO:0007669"/>
    <property type="project" value="InterPro"/>
</dbReference>
<keyword evidence="5" id="KW-0408">Iron</keyword>
<evidence type="ECO:0000256" key="6">
    <source>
        <dbReference type="SAM" id="MobiDB-lite"/>
    </source>
</evidence>
<dbReference type="GO" id="GO:0016705">
    <property type="term" value="F:oxidoreductase activity, acting on paired donors, with incorporation or reduction of molecular oxygen"/>
    <property type="evidence" value="ECO:0007669"/>
    <property type="project" value="InterPro"/>
</dbReference>
<dbReference type="Pfam" id="PF13640">
    <property type="entry name" value="2OG-FeII_Oxy_3"/>
    <property type="match status" value="1"/>
</dbReference>
<keyword evidence="3" id="KW-0223">Dioxygenase</keyword>
<evidence type="ECO:0000259" key="7">
    <source>
        <dbReference type="PROSITE" id="PS51471"/>
    </source>
</evidence>
<dbReference type="InterPro" id="IPR044862">
    <property type="entry name" value="Pro_4_hyd_alph_FE2OG_OXY"/>
</dbReference>
<dbReference type="PANTHER" id="PTHR10869">
    <property type="entry name" value="PROLYL 4-HYDROXYLASE ALPHA SUBUNIT"/>
    <property type="match status" value="1"/>
</dbReference>
<feature type="compositionally biased region" description="Basic residues" evidence="6">
    <location>
        <begin position="11"/>
        <end position="20"/>
    </location>
</feature>
<proteinExistence type="predicted"/>
<dbReference type="InterPro" id="IPR005123">
    <property type="entry name" value="Oxoglu/Fe-dep_dioxygenase_dom"/>
</dbReference>
<dbReference type="PANTHER" id="PTHR10869:SF246">
    <property type="entry name" value="TRANSMEMBRANE PROLYL 4-HYDROXYLASE"/>
    <property type="match status" value="1"/>
</dbReference>
<feature type="region of interest" description="Disordered" evidence="6">
    <location>
        <begin position="1"/>
        <end position="29"/>
    </location>
</feature>
<dbReference type="AlphaFoldDB" id="A0A6C0LAG7"/>
<dbReference type="InterPro" id="IPR006620">
    <property type="entry name" value="Pro_4_hyd_alph"/>
</dbReference>
<dbReference type="GO" id="GO:0005506">
    <property type="term" value="F:iron ion binding"/>
    <property type="evidence" value="ECO:0007669"/>
    <property type="project" value="InterPro"/>
</dbReference>
<evidence type="ECO:0000256" key="5">
    <source>
        <dbReference type="ARBA" id="ARBA00023004"/>
    </source>
</evidence>
<dbReference type="EMBL" id="MN740443">
    <property type="protein sequence ID" value="QHU26671.1"/>
    <property type="molecule type" value="Genomic_DNA"/>
</dbReference>